<dbReference type="EMBL" id="AB716320">
    <property type="protein sequence ID" value="BAM15206.1"/>
    <property type="molecule type" value="Genomic_DNA"/>
</dbReference>
<evidence type="ECO:0000313" key="1">
    <source>
        <dbReference type="EMBL" id="BAM15206.1"/>
    </source>
</evidence>
<name>I2FJM1_9ZZZZ</name>
<proteinExistence type="predicted"/>
<protein>
    <submittedName>
        <fullName evidence="1">Uncharacterized protein</fullName>
    </submittedName>
</protein>
<reference evidence="1" key="1">
    <citation type="submission" date="2012-05" db="EMBL/GenBank/DDBJ databases">
        <title>Distribution of dehalogenation activities and characterization of organohalide-responsive genes in marine subsurface sediments of the Nankai Trough plate-subduction zone.</title>
        <authorList>
            <person name="Futagami T."/>
            <person name="Morono Y."/>
            <person name="Terada T."/>
            <person name="Kaksonen A.H."/>
            <person name="Inagaki F."/>
        </authorList>
    </citation>
    <scope>NUCLEOTIDE SEQUENCE</scope>
</reference>
<organism evidence="1">
    <name type="scientific">uncultured microorganism</name>
    <dbReference type="NCBI Taxonomy" id="358574"/>
    <lineage>
        <taxon>unclassified sequences</taxon>
        <taxon>environmental samples</taxon>
    </lineage>
</organism>
<dbReference type="AlphaFoldDB" id="I2FJM1"/>
<accession>I2FJM1</accession>
<sequence>MLCIKTKDMSRVSACYLDHPANWKQVLFDSHEHKRHKGFNTWHTGRCTSDVKVLVKFSMRCVIGSYCINSSVIYCIHKRFYVPAITQWRIHLPESTKPVPVPCRKEKVMWCCLTGNCVLTPFIFSHICLFAYQT</sequence>